<accession>A0ABT1GEA9</accession>
<evidence type="ECO:0000256" key="1">
    <source>
        <dbReference type="SAM" id="SignalP"/>
    </source>
</evidence>
<dbReference type="RefSeq" id="WP_253450123.1">
    <property type="nucleotide sequence ID" value="NZ_JALJYF010000002.1"/>
</dbReference>
<feature type="signal peptide" evidence="1">
    <location>
        <begin position="1"/>
        <end position="24"/>
    </location>
</feature>
<comment type="caution">
    <text evidence="2">The sequence shown here is derived from an EMBL/GenBank/DDBJ whole genome shotgun (WGS) entry which is preliminary data.</text>
</comment>
<organism evidence="2 3">
    <name type="scientific">Natronospira proteinivora</name>
    <dbReference type="NCBI Taxonomy" id="1807133"/>
    <lineage>
        <taxon>Bacteria</taxon>
        <taxon>Pseudomonadati</taxon>
        <taxon>Pseudomonadota</taxon>
        <taxon>Gammaproteobacteria</taxon>
        <taxon>Natronospirales</taxon>
        <taxon>Natronospiraceae</taxon>
        <taxon>Natronospira</taxon>
    </lineage>
</organism>
<dbReference type="EMBL" id="JALJYF010000002">
    <property type="protein sequence ID" value="MCP1728287.1"/>
    <property type="molecule type" value="Genomic_DNA"/>
</dbReference>
<evidence type="ECO:0008006" key="4">
    <source>
        <dbReference type="Google" id="ProtNLM"/>
    </source>
</evidence>
<proteinExistence type="predicted"/>
<dbReference type="Gene3D" id="2.40.160.20">
    <property type="match status" value="1"/>
</dbReference>
<name>A0ABT1GEA9_9GAMM</name>
<keyword evidence="1" id="KW-0732">Signal</keyword>
<reference evidence="2 3" key="1">
    <citation type="submission" date="2022-03" db="EMBL/GenBank/DDBJ databases">
        <title>Genomic Encyclopedia of Type Strains, Phase III (KMG-III): the genomes of soil and plant-associated and newly described type strains.</title>
        <authorList>
            <person name="Whitman W."/>
        </authorList>
    </citation>
    <scope>NUCLEOTIDE SEQUENCE [LARGE SCALE GENOMIC DNA]</scope>
    <source>
        <strain evidence="2 3">BSker1</strain>
    </source>
</reference>
<feature type="chain" id="PRO_5045169962" description="Outer membrane protein beta-barrel domain-containing protein" evidence="1">
    <location>
        <begin position="25"/>
        <end position="181"/>
    </location>
</feature>
<protein>
    <recommendedName>
        <fullName evidence="4">Outer membrane protein beta-barrel domain-containing protein</fullName>
    </recommendedName>
</protein>
<gene>
    <name evidence="2" type="ORF">J2T60_002287</name>
</gene>
<dbReference type="SUPFAM" id="SSF56935">
    <property type="entry name" value="Porins"/>
    <property type="match status" value="1"/>
</dbReference>
<sequence length="181" mass="19743">MKAKQNLLVVTAVSLLMGAGSASAIDMEVGIHFADYDDFDSGFGAHGQLDVIESVRLSGSYTAVDNLDALVGRAGWVLGMEEMGLEIELGAGYQFWDFEGPFEDDVYGLHGIASYQVMDEFSVQGKLEFLSFDNMDDETLVIGLGAAYDITPEISVGMDVEIYEADFLDQTFIRLGGSFRF</sequence>
<dbReference type="Proteomes" id="UP001523550">
    <property type="component" value="Unassembled WGS sequence"/>
</dbReference>
<evidence type="ECO:0000313" key="2">
    <source>
        <dbReference type="EMBL" id="MCP1728287.1"/>
    </source>
</evidence>
<keyword evidence="3" id="KW-1185">Reference proteome</keyword>
<evidence type="ECO:0000313" key="3">
    <source>
        <dbReference type="Proteomes" id="UP001523550"/>
    </source>
</evidence>